<accession>A0ABY7EZQ9</accession>
<keyword evidence="1" id="KW-0812">Transmembrane</keyword>
<name>A0ABY7EZQ9_MYAAR</name>
<dbReference type="Proteomes" id="UP001164746">
    <property type="component" value="Chromosome 9"/>
</dbReference>
<keyword evidence="3" id="KW-1185">Reference proteome</keyword>
<protein>
    <submittedName>
        <fullName evidence="2">Uncharacterized protein</fullName>
    </submittedName>
</protein>
<dbReference type="EMBL" id="CP111020">
    <property type="protein sequence ID" value="WAR15412.1"/>
    <property type="molecule type" value="Genomic_DNA"/>
</dbReference>
<keyword evidence="1" id="KW-0472">Membrane</keyword>
<evidence type="ECO:0000256" key="1">
    <source>
        <dbReference type="SAM" id="Phobius"/>
    </source>
</evidence>
<organism evidence="2 3">
    <name type="scientific">Mya arenaria</name>
    <name type="common">Soft-shell clam</name>
    <dbReference type="NCBI Taxonomy" id="6604"/>
    <lineage>
        <taxon>Eukaryota</taxon>
        <taxon>Metazoa</taxon>
        <taxon>Spiralia</taxon>
        <taxon>Lophotrochozoa</taxon>
        <taxon>Mollusca</taxon>
        <taxon>Bivalvia</taxon>
        <taxon>Autobranchia</taxon>
        <taxon>Heteroconchia</taxon>
        <taxon>Euheterodonta</taxon>
        <taxon>Imparidentia</taxon>
        <taxon>Neoheterodontei</taxon>
        <taxon>Myida</taxon>
        <taxon>Myoidea</taxon>
        <taxon>Myidae</taxon>
        <taxon>Mya</taxon>
    </lineage>
</organism>
<evidence type="ECO:0000313" key="2">
    <source>
        <dbReference type="EMBL" id="WAR15412.1"/>
    </source>
</evidence>
<keyword evidence="1" id="KW-1133">Transmembrane helix</keyword>
<evidence type="ECO:0000313" key="3">
    <source>
        <dbReference type="Proteomes" id="UP001164746"/>
    </source>
</evidence>
<sequence>MDLSLNIARNIARQNHNSFPVLSLFISIFLLLILIVNLEVSQLVGILGTGNHAQPVTQVVFLQVVDRLDSTLVYFTAINTRDSKTQMFQRATSS</sequence>
<proteinExistence type="predicted"/>
<reference evidence="2" key="1">
    <citation type="submission" date="2022-11" db="EMBL/GenBank/DDBJ databases">
        <title>Centuries of genome instability and evolution in soft-shell clam transmissible cancer (bioRxiv).</title>
        <authorList>
            <person name="Hart S.F.M."/>
            <person name="Yonemitsu M.A."/>
            <person name="Giersch R.M."/>
            <person name="Beal B.F."/>
            <person name="Arriagada G."/>
            <person name="Davis B.W."/>
            <person name="Ostrander E.A."/>
            <person name="Goff S.P."/>
            <person name="Metzger M.J."/>
        </authorList>
    </citation>
    <scope>NUCLEOTIDE SEQUENCE</scope>
    <source>
        <strain evidence="2">MELC-2E11</strain>
        <tissue evidence="2">Siphon/mantle</tissue>
    </source>
</reference>
<feature type="transmembrane region" description="Helical" evidence="1">
    <location>
        <begin position="20"/>
        <end position="38"/>
    </location>
</feature>
<gene>
    <name evidence="2" type="ORF">MAR_005517</name>
</gene>